<dbReference type="PANTHER" id="PTHR30055">
    <property type="entry name" value="HTH-TYPE TRANSCRIPTIONAL REGULATOR RUTR"/>
    <property type="match status" value="1"/>
</dbReference>
<evidence type="ECO:0000256" key="1">
    <source>
        <dbReference type="ARBA" id="ARBA00023125"/>
    </source>
</evidence>
<dbReference type="GO" id="GO:0003700">
    <property type="term" value="F:DNA-binding transcription factor activity"/>
    <property type="evidence" value="ECO:0007669"/>
    <property type="project" value="TreeGrafter"/>
</dbReference>
<evidence type="ECO:0000256" key="2">
    <source>
        <dbReference type="PROSITE-ProRule" id="PRU00335"/>
    </source>
</evidence>
<evidence type="ECO:0000313" key="4">
    <source>
        <dbReference type="EMBL" id="MBB5136058.1"/>
    </source>
</evidence>
<dbReference type="PROSITE" id="PS01081">
    <property type="entry name" value="HTH_TETR_1"/>
    <property type="match status" value="1"/>
</dbReference>
<organism evidence="4 5">
    <name type="scientific">Thermocatellispora tengchongensis</name>
    <dbReference type="NCBI Taxonomy" id="1073253"/>
    <lineage>
        <taxon>Bacteria</taxon>
        <taxon>Bacillati</taxon>
        <taxon>Actinomycetota</taxon>
        <taxon>Actinomycetes</taxon>
        <taxon>Streptosporangiales</taxon>
        <taxon>Streptosporangiaceae</taxon>
        <taxon>Thermocatellispora</taxon>
    </lineage>
</organism>
<feature type="domain" description="HTH tetR-type" evidence="3">
    <location>
        <begin position="30"/>
        <end position="90"/>
    </location>
</feature>
<dbReference type="Gene3D" id="1.10.357.10">
    <property type="entry name" value="Tetracycline Repressor, domain 2"/>
    <property type="match status" value="1"/>
</dbReference>
<dbReference type="SUPFAM" id="SSF46689">
    <property type="entry name" value="Homeodomain-like"/>
    <property type="match status" value="1"/>
</dbReference>
<dbReference type="Pfam" id="PF17932">
    <property type="entry name" value="TetR_C_24"/>
    <property type="match status" value="1"/>
</dbReference>
<dbReference type="PANTHER" id="PTHR30055:SF200">
    <property type="entry name" value="HTH-TYPE TRANSCRIPTIONAL REPRESSOR BDCR"/>
    <property type="match status" value="1"/>
</dbReference>
<dbReference type="InterPro" id="IPR050109">
    <property type="entry name" value="HTH-type_TetR-like_transc_reg"/>
</dbReference>
<dbReference type="AlphaFoldDB" id="A0A840P8R2"/>
<feature type="DNA-binding region" description="H-T-H motif" evidence="2">
    <location>
        <begin position="53"/>
        <end position="72"/>
    </location>
</feature>
<dbReference type="PROSITE" id="PS50977">
    <property type="entry name" value="HTH_TETR_2"/>
    <property type="match status" value="1"/>
</dbReference>
<sequence>MAARRARPRPQASALVDDETDEEFWGSEYPPVARSLLTSAVACFAEKGFEATTTRDIGTGAGLSTAALYVHFPSKEEALFAIMRIGHQRALEALGPQAARDGADRDPVTAMADLVRGLVGWHARHHTVARVCQFELTALTPEHYRQIIAVRKGITDVFRFAVSRGVAAGVFDVDDVNRVVRAILSLGVDLVRWYRLDGADSPDKLAEVYAGLALRMLGVR</sequence>
<reference evidence="4 5" key="1">
    <citation type="submission" date="2020-08" db="EMBL/GenBank/DDBJ databases">
        <title>Genomic Encyclopedia of Type Strains, Phase IV (KMG-IV): sequencing the most valuable type-strain genomes for metagenomic binning, comparative biology and taxonomic classification.</title>
        <authorList>
            <person name="Goeker M."/>
        </authorList>
    </citation>
    <scope>NUCLEOTIDE SEQUENCE [LARGE SCALE GENOMIC DNA]</scope>
    <source>
        <strain evidence="4 5">DSM 45615</strain>
    </source>
</reference>
<dbReference type="InterPro" id="IPR009057">
    <property type="entry name" value="Homeodomain-like_sf"/>
</dbReference>
<dbReference type="InterPro" id="IPR001647">
    <property type="entry name" value="HTH_TetR"/>
</dbReference>
<evidence type="ECO:0000259" key="3">
    <source>
        <dbReference type="PROSITE" id="PS50977"/>
    </source>
</evidence>
<evidence type="ECO:0000313" key="5">
    <source>
        <dbReference type="Proteomes" id="UP000578449"/>
    </source>
</evidence>
<dbReference type="InterPro" id="IPR041490">
    <property type="entry name" value="KstR2_TetR_C"/>
</dbReference>
<dbReference type="InterPro" id="IPR023772">
    <property type="entry name" value="DNA-bd_HTH_TetR-type_CS"/>
</dbReference>
<dbReference type="PRINTS" id="PR00455">
    <property type="entry name" value="HTHTETR"/>
</dbReference>
<keyword evidence="5" id="KW-1185">Reference proteome</keyword>
<dbReference type="RefSeq" id="WP_185052981.1">
    <property type="nucleotide sequence ID" value="NZ_BAABIX010000017.1"/>
</dbReference>
<dbReference type="InterPro" id="IPR036271">
    <property type="entry name" value="Tet_transcr_reg_TetR-rel_C_sf"/>
</dbReference>
<dbReference type="SUPFAM" id="SSF48498">
    <property type="entry name" value="Tetracyclin repressor-like, C-terminal domain"/>
    <property type="match status" value="1"/>
</dbReference>
<protein>
    <submittedName>
        <fullName evidence="4">AcrR family transcriptional regulator</fullName>
    </submittedName>
</protein>
<proteinExistence type="predicted"/>
<dbReference type="Pfam" id="PF00440">
    <property type="entry name" value="TetR_N"/>
    <property type="match status" value="1"/>
</dbReference>
<gene>
    <name evidence="4" type="ORF">HNP84_005802</name>
</gene>
<dbReference type="Proteomes" id="UP000578449">
    <property type="component" value="Unassembled WGS sequence"/>
</dbReference>
<dbReference type="EMBL" id="JACHGN010000013">
    <property type="protein sequence ID" value="MBB5136058.1"/>
    <property type="molecule type" value="Genomic_DNA"/>
</dbReference>
<dbReference type="GO" id="GO:0000976">
    <property type="term" value="F:transcription cis-regulatory region binding"/>
    <property type="evidence" value="ECO:0007669"/>
    <property type="project" value="TreeGrafter"/>
</dbReference>
<keyword evidence="1 2" id="KW-0238">DNA-binding</keyword>
<accession>A0A840P8R2</accession>
<comment type="caution">
    <text evidence="4">The sequence shown here is derived from an EMBL/GenBank/DDBJ whole genome shotgun (WGS) entry which is preliminary data.</text>
</comment>
<name>A0A840P8R2_9ACTN</name>